<dbReference type="EMBL" id="LCBP01000001">
    <property type="protein sequence ID" value="KKS13629.1"/>
    <property type="molecule type" value="Genomic_DNA"/>
</dbReference>
<accession>A0A0G0WLJ8</accession>
<dbReference type="AlphaFoldDB" id="A0A0G0WLJ8"/>
<dbReference type="GO" id="GO:0008168">
    <property type="term" value="F:methyltransferase activity"/>
    <property type="evidence" value="ECO:0007669"/>
    <property type="project" value="UniProtKB-KW"/>
</dbReference>
<dbReference type="GO" id="GO:0032259">
    <property type="term" value="P:methylation"/>
    <property type="evidence" value="ECO:0007669"/>
    <property type="project" value="UniProtKB-KW"/>
</dbReference>
<proteinExistence type="predicted"/>
<organism evidence="1 2">
    <name type="scientific">Candidatus Magasanikbacteria bacterium GW2011_GWA2_41_55</name>
    <dbReference type="NCBI Taxonomy" id="1619038"/>
    <lineage>
        <taxon>Bacteria</taxon>
        <taxon>Candidatus Magasanikiibacteriota</taxon>
    </lineage>
</organism>
<dbReference type="Pfam" id="PF13489">
    <property type="entry name" value="Methyltransf_23"/>
    <property type="match status" value="1"/>
</dbReference>
<sequence>MQCQVCQSGKTKIIRARLRYNIKRKVYRCSVCGYVFLDPRKKKDREFYTGNNYRRLYGSTPNKISKCHEIFNTYLPFQDLIIKEIGHILKLDMKVLDVGCSTGHFLHALKGKVKERVGLELQKDAVSFIRKNLDFKVYSQSIETTKIKESHFDLVTCLQVLEHIENPLVFLNGLAKNLKPDGYLYLEVPNVNDVLLTCYKVAGYADFYFREPHISNFSINSLKILLRRAGFKGVFKTVQRYNIINHLHWILTNSPQGAFAAGNQDPVLVVGKEARTGVGKELNKFIKGVDEKYKKILAKHDVGENLVFLGKKLSK</sequence>
<name>A0A0G0WLJ8_9BACT</name>
<dbReference type="PANTHER" id="PTHR43861">
    <property type="entry name" value="TRANS-ACONITATE 2-METHYLTRANSFERASE-RELATED"/>
    <property type="match status" value="1"/>
</dbReference>
<dbReference type="Gene3D" id="3.40.50.150">
    <property type="entry name" value="Vaccinia Virus protein VP39"/>
    <property type="match status" value="1"/>
</dbReference>
<evidence type="ECO:0000313" key="1">
    <source>
        <dbReference type="EMBL" id="KKS13629.1"/>
    </source>
</evidence>
<dbReference type="Proteomes" id="UP000034299">
    <property type="component" value="Unassembled WGS sequence"/>
</dbReference>
<keyword evidence="1" id="KW-0489">Methyltransferase</keyword>
<keyword evidence="1" id="KW-0808">Transferase</keyword>
<dbReference type="PANTHER" id="PTHR43861:SF6">
    <property type="entry name" value="METHYLTRANSFERASE TYPE 11"/>
    <property type="match status" value="1"/>
</dbReference>
<dbReference type="SUPFAM" id="SSF53335">
    <property type="entry name" value="S-adenosyl-L-methionine-dependent methyltransferases"/>
    <property type="match status" value="1"/>
</dbReference>
<gene>
    <name evidence="1" type="ORF">UU69_C0001G0006</name>
</gene>
<comment type="caution">
    <text evidence="1">The sequence shown here is derived from an EMBL/GenBank/DDBJ whole genome shotgun (WGS) entry which is preliminary data.</text>
</comment>
<reference evidence="1 2" key="1">
    <citation type="journal article" date="2015" name="Nature">
        <title>rRNA introns, odd ribosomes, and small enigmatic genomes across a large radiation of phyla.</title>
        <authorList>
            <person name="Brown C.T."/>
            <person name="Hug L.A."/>
            <person name="Thomas B.C."/>
            <person name="Sharon I."/>
            <person name="Castelle C.J."/>
            <person name="Singh A."/>
            <person name="Wilkins M.J."/>
            <person name="Williams K.H."/>
            <person name="Banfield J.F."/>
        </authorList>
    </citation>
    <scope>NUCLEOTIDE SEQUENCE [LARGE SCALE GENOMIC DNA]</scope>
</reference>
<evidence type="ECO:0000313" key="2">
    <source>
        <dbReference type="Proteomes" id="UP000034299"/>
    </source>
</evidence>
<protein>
    <submittedName>
        <fullName evidence="1">Methyltransferase type 11</fullName>
    </submittedName>
</protein>
<dbReference type="CDD" id="cd02440">
    <property type="entry name" value="AdoMet_MTases"/>
    <property type="match status" value="1"/>
</dbReference>
<dbReference type="InterPro" id="IPR029063">
    <property type="entry name" value="SAM-dependent_MTases_sf"/>
</dbReference>